<accession>A0ABV3CY77</accession>
<feature type="chain" id="PRO_5046475439" evidence="1">
    <location>
        <begin position="27"/>
        <end position="224"/>
    </location>
</feature>
<dbReference type="RefSeq" id="WP_359209212.1">
    <property type="nucleotide sequence ID" value="NZ_JBEZAM010000023.1"/>
</dbReference>
<keyword evidence="3" id="KW-1185">Reference proteome</keyword>
<evidence type="ECO:0000256" key="1">
    <source>
        <dbReference type="SAM" id="SignalP"/>
    </source>
</evidence>
<gene>
    <name evidence="2" type="ORF">AB0A76_18405</name>
</gene>
<protein>
    <submittedName>
        <fullName evidence="2">Peptidase inhibitor family I36 protein</fullName>
    </submittedName>
</protein>
<keyword evidence="1" id="KW-0732">Signal</keyword>
<sequence length="224" mass="23793">MRLARTLVPVVTALCALTAGTATATAAPEPSATPGSGFATQDKETQLQQELAKSKPVIATYKGKKIDLSQGWQGAQACSEVPSGEVFCYDTVAQADRALAALAPAVEKSRKSAGVAAKEAGQLGPTAASDCAYGWVCLWEHSNFSGRRLQWSAKGTKQLSDWSFRDQASSGCVNRDMQGALVYDARTGLPDPYMALGNLGCYDFTKASYPTGGNWNDKADYMEM</sequence>
<evidence type="ECO:0000313" key="2">
    <source>
        <dbReference type="EMBL" id="MEU7295165.1"/>
    </source>
</evidence>
<dbReference type="Pfam" id="PF03995">
    <property type="entry name" value="Inhibitor_I36"/>
    <property type="match status" value="1"/>
</dbReference>
<name>A0ABV3CY77_STREX</name>
<dbReference type="Gene3D" id="2.60.20.10">
    <property type="entry name" value="Crystallins"/>
    <property type="match status" value="1"/>
</dbReference>
<evidence type="ECO:0000313" key="3">
    <source>
        <dbReference type="Proteomes" id="UP001551210"/>
    </source>
</evidence>
<comment type="caution">
    <text evidence="2">The sequence shown here is derived from an EMBL/GenBank/DDBJ whole genome shotgun (WGS) entry which is preliminary data.</text>
</comment>
<feature type="signal peptide" evidence="1">
    <location>
        <begin position="1"/>
        <end position="26"/>
    </location>
</feature>
<reference evidence="2 3" key="1">
    <citation type="submission" date="2024-06" db="EMBL/GenBank/DDBJ databases">
        <title>The Natural Products Discovery Center: Release of the First 8490 Sequenced Strains for Exploring Actinobacteria Biosynthetic Diversity.</title>
        <authorList>
            <person name="Kalkreuter E."/>
            <person name="Kautsar S.A."/>
            <person name="Yang D."/>
            <person name="Bader C.D."/>
            <person name="Teijaro C.N."/>
            <person name="Fluegel L."/>
            <person name="Davis C.M."/>
            <person name="Simpson J.R."/>
            <person name="Lauterbach L."/>
            <person name="Steele A.D."/>
            <person name="Gui C."/>
            <person name="Meng S."/>
            <person name="Li G."/>
            <person name="Viehrig K."/>
            <person name="Ye F."/>
            <person name="Su P."/>
            <person name="Kiefer A.F."/>
            <person name="Nichols A."/>
            <person name="Cepeda A.J."/>
            <person name="Yan W."/>
            <person name="Fan B."/>
            <person name="Jiang Y."/>
            <person name="Adhikari A."/>
            <person name="Zheng C.-J."/>
            <person name="Schuster L."/>
            <person name="Cowan T.M."/>
            <person name="Smanski M.J."/>
            <person name="Chevrette M.G."/>
            <person name="De Carvalho L.P.S."/>
            <person name="Shen B."/>
        </authorList>
    </citation>
    <scope>NUCLEOTIDE SEQUENCE [LARGE SCALE GENOMIC DNA]</scope>
    <source>
        <strain evidence="2 3">NPDC045705</strain>
    </source>
</reference>
<proteinExistence type="predicted"/>
<organism evidence="2 3">
    <name type="scientific">Streptomyces exfoliatus</name>
    <name type="common">Streptomyces hydrogenans</name>
    <dbReference type="NCBI Taxonomy" id="1905"/>
    <lineage>
        <taxon>Bacteria</taxon>
        <taxon>Bacillati</taxon>
        <taxon>Actinomycetota</taxon>
        <taxon>Actinomycetes</taxon>
        <taxon>Kitasatosporales</taxon>
        <taxon>Streptomycetaceae</taxon>
        <taxon>Streptomyces</taxon>
    </lineage>
</organism>
<dbReference type="EMBL" id="JBEZAM010000023">
    <property type="protein sequence ID" value="MEU7295165.1"/>
    <property type="molecule type" value="Genomic_DNA"/>
</dbReference>
<dbReference type="Proteomes" id="UP001551210">
    <property type="component" value="Unassembled WGS sequence"/>
</dbReference>